<name>A0A8K1GWP9_9PASS</name>
<organism evidence="2 3">
    <name type="scientific">Zosterops borbonicus</name>
    <dbReference type="NCBI Taxonomy" id="364589"/>
    <lineage>
        <taxon>Eukaryota</taxon>
        <taxon>Metazoa</taxon>
        <taxon>Chordata</taxon>
        <taxon>Craniata</taxon>
        <taxon>Vertebrata</taxon>
        <taxon>Euteleostomi</taxon>
        <taxon>Archelosauria</taxon>
        <taxon>Archosauria</taxon>
        <taxon>Dinosauria</taxon>
        <taxon>Saurischia</taxon>
        <taxon>Theropoda</taxon>
        <taxon>Coelurosauria</taxon>
        <taxon>Aves</taxon>
        <taxon>Neognathae</taxon>
        <taxon>Neoaves</taxon>
        <taxon>Telluraves</taxon>
        <taxon>Australaves</taxon>
        <taxon>Passeriformes</taxon>
        <taxon>Sylvioidea</taxon>
        <taxon>Zosteropidae</taxon>
        <taxon>Zosterops</taxon>
    </lineage>
</organism>
<evidence type="ECO:0000313" key="2">
    <source>
        <dbReference type="EMBL" id="TRZ25783.1"/>
    </source>
</evidence>
<evidence type="ECO:0000313" key="3">
    <source>
        <dbReference type="Proteomes" id="UP000796761"/>
    </source>
</evidence>
<feature type="region of interest" description="Disordered" evidence="1">
    <location>
        <begin position="1"/>
        <end position="51"/>
    </location>
</feature>
<dbReference type="AlphaFoldDB" id="A0A8K1GWP9"/>
<feature type="compositionally biased region" description="Polar residues" evidence="1">
    <location>
        <begin position="1"/>
        <end position="11"/>
    </location>
</feature>
<keyword evidence="3" id="KW-1185">Reference proteome</keyword>
<feature type="non-terminal residue" evidence="2">
    <location>
        <position position="81"/>
    </location>
</feature>
<sequence length="81" mass="9019">RPTANKTSGAPSYSRWSSSQPHQSSSTVRTYQNSKSRVTMSPGFSSQWNSSQPAWNTYTFPRASLHYQSHASYTYCAGHPA</sequence>
<dbReference type="OrthoDB" id="9635130at2759"/>
<feature type="compositionally biased region" description="Polar residues" evidence="1">
    <location>
        <begin position="27"/>
        <end position="51"/>
    </location>
</feature>
<dbReference type="Proteomes" id="UP000796761">
    <property type="component" value="Unassembled WGS sequence"/>
</dbReference>
<evidence type="ECO:0000256" key="1">
    <source>
        <dbReference type="SAM" id="MobiDB-lite"/>
    </source>
</evidence>
<feature type="non-terminal residue" evidence="2">
    <location>
        <position position="1"/>
    </location>
</feature>
<feature type="compositionally biased region" description="Low complexity" evidence="1">
    <location>
        <begin position="12"/>
        <end position="26"/>
    </location>
</feature>
<reference evidence="2" key="1">
    <citation type="submission" date="2019-04" db="EMBL/GenBank/DDBJ databases">
        <title>Genome assembly of Zosterops borbonicus 15179.</title>
        <authorList>
            <person name="Leroy T."/>
            <person name="Anselmetti Y."/>
            <person name="Tilak M.-K."/>
            <person name="Nabholz B."/>
        </authorList>
    </citation>
    <scope>NUCLEOTIDE SEQUENCE</scope>
    <source>
        <strain evidence="2">HGM_15179</strain>
        <tissue evidence="2">Muscle</tissue>
    </source>
</reference>
<protein>
    <submittedName>
        <fullName evidence="2">Uncharacterized protein</fullName>
    </submittedName>
</protein>
<comment type="caution">
    <text evidence="2">The sequence shown here is derived from an EMBL/GenBank/DDBJ whole genome shotgun (WGS) entry which is preliminary data.</text>
</comment>
<accession>A0A8K1GWP9</accession>
<dbReference type="EMBL" id="SWJQ01000021">
    <property type="protein sequence ID" value="TRZ25783.1"/>
    <property type="molecule type" value="Genomic_DNA"/>
</dbReference>
<proteinExistence type="predicted"/>
<gene>
    <name evidence="2" type="ORF">HGM15179_001369</name>
</gene>